<dbReference type="InterPro" id="IPR032871">
    <property type="entry name" value="AHH_dom_containing"/>
</dbReference>
<dbReference type="RefSeq" id="WP_025555154.1">
    <property type="nucleotide sequence ID" value="NZ_CANUIE010000040.1"/>
</dbReference>
<evidence type="ECO:0000313" key="1">
    <source>
        <dbReference type="EMBL" id="NMU30179.1"/>
    </source>
</evidence>
<proteinExistence type="predicted"/>
<comment type="caution">
    <text evidence="1">The sequence shown here is derived from an EMBL/GenBank/DDBJ whole genome shotgun (WGS) entry which is preliminary data.</text>
</comment>
<name>A0A7Y0SC04_VIBPH</name>
<dbReference type="AlphaFoldDB" id="A0A7Y0SC04"/>
<dbReference type="EMBL" id="JABCLD010002361">
    <property type="protein sequence ID" value="NMU30179.1"/>
    <property type="molecule type" value="Genomic_DNA"/>
</dbReference>
<gene>
    <name evidence="1" type="ORF">HKB21_31710</name>
</gene>
<protein>
    <submittedName>
        <fullName evidence="1">AHH domain-containing protein</fullName>
    </submittedName>
</protein>
<organism evidence="1 2">
    <name type="scientific">Vibrio parahaemolyticus</name>
    <dbReference type="NCBI Taxonomy" id="670"/>
    <lineage>
        <taxon>Bacteria</taxon>
        <taxon>Pseudomonadati</taxon>
        <taxon>Pseudomonadota</taxon>
        <taxon>Gammaproteobacteria</taxon>
        <taxon>Vibrionales</taxon>
        <taxon>Vibrionaceae</taxon>
        <taxon>Vibrio</taxon>
    </lineage>
</organism>
<evidence type="ECO:0000313" key="2">
    <source>
        <dbReference type="Proteomes" id="UP000555836"/>
    </source>
</evidence>
<dbReference type="Proteomes" id="UP000555836">
    <property type="component" value="Unassembled WGS sequence"/>
</dbReference>
<reference evidence="1 2" key="1">
    <citation type="submission" date="2020-04" db="EMBL/GenBank/DDBJ databases">
        <title>Whole-genome sequencing of Vibrio spp. from China reveals different genetic environments of blaCTX-M-14 among diverse lineages.</title>
        <authorList>
            <person name="Zheng Z."/>
            <person name="Ye L."/>
            <person name="Chen S."/>
        </authorList>
    </citation>
    <scope>NUCLEOTIDE SEQUENCE [LARGE SCALE GENOMIC DNA]</scope>
    <source>
        <strain evidence="1 2">Vb0574</strain>
    </source>
</reference>
<accession>A0A7Y0SC04</accession>
<sequence>MGIRENEGRYVRSRSLRDTAVKKKHPLNFMDRAVASHHIISCEATRRLSSYRRKQITNKGYDVNHAWNLVILPMQDKIACHYKLPLHKSSHLSNNIITHYERSAGVNISDIKSSLENQKNSETNQDTKKILEGDLSVIDVLSGYHKIVAVKLARILKGLHCKTDPTDFSERLDDLSQELLGEIDRGDLLLLRRGKHFPKGQRGCRDCRKPNAKTDRIHFGPLDNAPSMPRVLAFCYTSDGDLKTVQQQK</sequence>
<dbReference type="Pfam" id="PF14412">
    <property type="entry name" value="AHH"/>
    <property type="match status" value="1"/>
</dbReference>